<dbReference type="FunFam" id="3.40.50.1980:FF:000001">
    <property type="entry name" value="Histidinol dehydrogenase"/>
    <property type="match status" value="1"/>
</dbReference>
<accession>A0A7V1ZHM6</accession>
<feature type="binding site" evidence="8">
    <location>
        <position position="358"/>
    </location>
    <ligand>
        <name>Zn(2+)</name>
        <dbReference type="ChEBI" id="CHEBI:29105"/>
    </ligand>
</feature>
<feature type="binding site" evidence="7">
    <location>
        <position position="417"/>
    </location>
    <ligand>
        <name>substrate</name>
    </ligand>
</feature>
<dbReference type="AlphaFoldDB" id="A0A7V1ZHM6"/>
<dbReference type="PANTHER" id="PTHR21256:SF2">
    <property type="entry name" value="HISTIDINE BIOSYNTHESIS TRIFUNCTIONAL PROTEIN"/>
    <property type="match status" value="1"/>
</dbReference>
<feature type="binding site" evidence="7">
    <location>
        <position position="325"/>
    </location>
    <ligand>
        <name>substrate</name>
    </ligand>
</feature>
<feature type="binding site" evidence="8">
    <location>
        <position position="259"/>
    </location>
    <ligand>
        <name>Zn(2+)</name>
        <dbReference type="ChEBI" id="CHEBI:29105"/>
    </ligand>
</feature>
<dbReference type="GO" id="GO:0004399">
    <property type="term" value="F:histidinol dehydrogenase activity"/>
    <property type="evidence" value="ECO:0007669"/>
    <property type="project" value="UniProtKB-EC"/>
</dbReference>
<feature type="binding site" evidence="7">
    <location>
        <position position="259"/>
    </location>
    <ligand>
        <name>substrate</name>
    </ligand>
</feature>
<feature type="binding site" evidence="8">
    <location>
        <position position="417"/>
    </location>
    <ligand>
        <name>Zn(2+)</name>
        <dbReference type="ChEBI" id="CHEBI:29105"/>
    </ligand>
</feature>
<evidence type="ECO:0000256" key="4">
    <source>
        <dbReference type="ARBA" id="ARBA00023002"/>
    </source>
</evidence>
<dbReference type="SUPFAM" id="SSF53720">
    <property type="entry name" value="ALDH-like"/>
    <property type="match status" value="1"/>
</dbReference>
<feature type="binding site" evidence="7">
    <location>
        <position position="412"/>
    </location>
    <ligand>
        <name>substrate</name>
    </ligand>
</feature>
<comment type="similarity">
    <text evidence="1 5 9">Belongs to the histidinol dehydrogenase family.</text>
</comment>
<dbReference type="Pfam" id="PF00815">
    <property type="entry name" value="Histidinol_dh"/>
    <property type="match status" value="1"/>
</dbReference>
<evidence type="ECO:0000256" key="9">
    <source>
        <dbReference type="RuleBase" id="RU004175"/>
    </source>
</evidence>
<protein>
    <submittedName>
        <fullName evidence="10">Histidinol dehydrogenase</fullName>
        <ecNumber evidence="10">1.1.1.23</ecNumber>
    </submittedName>
</protein>
<dbReference type="InterPro" id="IPR012131">
    <property type="entry name" value="Hstdl_DH"/>
</dbReference>
<evidence type="ECO:0000256" key="7">
    <source>
        <dbReference type="PIRSR" id="PIRSR000099-3"/>
    </source>
</evidence>
<gene>
    <name evidence="10" type="primary">hisD</name>
    <name evidence="10" type="ORF">ENP06_02500</name>
</gene>
<dbReference type="PIRSF" id="PIRSF000099">
    <property type="entry name" value="Histidinol_dh"/>
    <property type="match status" value="1"/>
</dbReference>
<keyword evidence="4 5" id="KW-0560">Oxidoreductase</keyword>
<feature type="active site" description="Proton acceptor" evidence="6">
    <location>
        <position position="325"/>
    </location>
</feature>
<organism evidence="10">
    <name type="scientific">Thermoanaerobaculum aquaticum</name>
    <dbReference type="NCBI Taxonomy" id="1312852"/>
    <lineage>
        <taxon>Bacteria</taxon>
        <taxon>Pseudomonadati</taxon>
        <taxon>Acidobacteriota</taxon>
        <taxon>Thermoanaerobaculia</taxon>
        <taxon>Thermoanaerobaculales</taxon>
        <taxon>Thermoanaerobaculaceae</taxon>
        <taxon>Thermoanaerobaculum</taxon>
    </lineage>
</organism>
<keyword evidence="3 8" id="KW-0862">Zinc</keyword>
<dbReference type="GO" id="GO:0000105">
    <property type="term" value="P:L-histidine biosynthetic process"/>
    <property type="evidence" value="ECO:0007669"/>
    <property type="project" value="InterPro"/>
</dbReference>
<feature type="binding site" evidence="7">
    <location>
        <position position="256"/>
    </location>
    <ligand>
        <name>substrate</name>
    </ligand>
</feature>
<feature type="binding site" evidence="7">
    <location>
        <position position="358"/>
    </location>
    <ligand>
        <name>substrate</name>
    </ligand>
</feature>
<proteinExistence type="inferred from homology"/>
<dbReference type="EC" id="1.1.1.23" evidence="10"/>
<dbReference type="Gene3D" id="1.20.5.1300">
    <property type="match status" value="1"/>
</dbReference>
<dbReference type="Gene3D" id="3.40.50.1980">
    <property type="entry name" value="Nitrogenase molybdenum iron protein domain"/>
    <property type="match status" value="2"/>
</dbReference>
<dbReference type="InterPro" id="IPR022695">
    <property type="entry name" value="Histidinol_DH_monofunct"/>
</dbReference>
<dbReference type="InterPro" id="IPR016161">
    <property type="entry name" value="Ald_DH/histidinol_DH"/>
</dbReference>
<name>A0A7V1ZHM6_9BACT</name>
<feature type="binding site" evidence="7">
    <location>
        <position position="234"/>
    </location>
    <ligand>
        <name>substrate</name>
    </ligand>
</feature>
<evidence type="ECO:0000256" key="8">
    <source>
        <dbReference type="PIRSR" id="PIRSR000099-4"/>
    </source>
</evidence>
<dbReference type="CDD" id="cd06572">
    <property type="entry name" value="Histidinol_dh"/>
    <property type="match status" value="1"/>
</dbReference>
<dbReference type="GO" id="GO:0005829">
    <property type="term" value="C:cytosol"/>
    <property type="evidence" value="ECO:0007669"/>
    <property type="project" value="TreeGrafter"/>
</dbReference>
<evidence type="ECO:0000256" key="5">
    <source>
        <dbReference type="PIRNR" id="PIRNR000099"/>
    </source>
</evidence>
<dbReference type="PROSITE" id="PS00611">
    <property type="entry name" value="HISOL_DEHYDROGENASE"/>
    <property type="match status" value="1"/>
</dbReference>
<reference evidence="10" key="1">
    <citation type="journal article" date="2020" name="mSystems">
        <title>Genome- and Community-Level Interaction Insights into Carbon Utilization and Element Cycling Functions of Hydrothermarchaeota in Hydrothermal Sediment.</title>
        <authorList>
            <person name="Zhou Z."/>
            <person name="Liu Y."/>
            <person name="Xu W."/>
            <person name="Pan J."/>
            <person name="Luo Z.H."/>
            <person name="Li M."/>
        </authorList>
    </citation>
    <scope>NUCLEOTIDE SEQUENCE [LARGE SCALE GENOMIC DNA]</scope>
    <source>
        <strain evidence="10">SpSt-186</strain>
    </source>
</reference>
<evidence type="ECO:0000256" key="3">
    <source>
        <dbReference type="ARBA" id="ARBA00022833"/>
    </source>
</evidence>
<dbReference type="GO" id="GO:0046872">
    <property type="term" value="F:metal ion binding"/>
    <property type="evidence" value="ECO:0007669"/>
    <property type="project" value="UniProtKB-KW"/>
</dbReference>
<evidence type="ECO:0000256" key="1">
    <source>
        <dbReference type="ARBA" id="ARBA00010178"/>
    </source>
</evidence>
<dbReference type="InterPro" id="IPR001692">
    <property type="entry name" value="Histidinol_DH_CS"/>
</dbReference>
<feature type="binding site" evidence="8">
    <location>
        <position position="256"/>
    </location>
    <ligand>
        <name>Zn(2+)</name>
        <dbReference type="ChEBI" id="CHEBI:29105"/>
    </ligand>
</feature>
<evidence type="ECO:0000256" key="2">
    <source>
        <dbReference type="ARBA" id="ARBA00022723"/>
    </source>
</evidence>
<feature type="active site" description="Proton acceptor" evidence="6">
    <location>
        <position position="324"/>
    </location>
</feature>
<dbReference type="PANTHER" id="PTHR21256">
    <property type="entry name" value="HISTIDINOL DEHYDROGENASE HDH"/>
    <property type="match status" value="1"/>
</dbReference>
<dbReference type="PRINTS" id="PR00083">
    <property type="entry name" value="HOLDHDRGNASE"/>
</dbReference>
<comment type="cofactor">
    <cofactor evidence="8">
        <name>Zn(2+)</name>
        <dbReference type="ChEBI" id="CHEBI:29105"/>
    </cofactor>
    <text evidence="8">Binds 1 zinc ion per subunit.</text>
</comment>
<comment type="caution">
    <text evidence="10">The sequence shown here is derived from an EMBL/GenBank/DDBJ whole genome shotgun (WGS) entry which is preliminary data.</text>
</comment>
<sequence length="429" mass="45987">MRSFRITEEKGERFLQQLDGRMARVLDPGLEEKVRDIVASIAKRGDKALSAYVRRFDLKGMSVSQLKLAPEAPSEAEVGEDFAEAVELALTNLQAFHEGQKLKGYTLELQGDELAIRVRPLSSVGVYVPGGGAVYLSSLLMAVVPARLAGVERIAVACPPRAYLSSPHLRYLLKRLELREVYLMGGAHALAALALGTESVTPVDKIVGPGGRWVTAAKRALYGIVDVDLIAGPSEVVVVADGHADPAIVAADLLAQAEHDEDALAVAVTTSESLAEKVEARLRSRLRSLPGDSPARTALKRWGAVFLAEDLEAACGVVNRIAPEHVELLVEEPQRWVERITAAGAVFLGAFSPVTLGDYVVGSNHILPTARAARFASPLGVWDFVHRTAVIQVAPHRYPKLARAAATLAEVEGLPLHAEALSAGERGRL</sequence>
<dbReference type="GO" id="GO:0051287">
    <property type="term" value="F:NAD binding"/>
    <property type="evidence" value="ECO:0007669"/>
    <property type="project" value="InterPro"/>
</dbReference>
<dbReference type="NCBIfam" id="TIGR00069">
    <property type="entry name" value="hisD"/>
    <property type="match status" value="1"/>
</dbReference>
<keyword evidence="2 8" id="KW-0479">Metal-binding</keyword>
<evidence type="ECO:0000256" key="6">
    <source>
        <dbReference type="PIRSR" id="PIRSR000099-1"/>
    </source>
</evidence>
<dbReference type="EMBL" id="DSHW01000183">
    <property type="protein sequence ID" value="HEQ88263.1"/>
    <property type="molecule type" value="Genomic_DNA"/>
</dbReference>
<evidence type="ECO:0000313" key="10">
    <source>
        <dbReference type="EMBL" id="HEQ88263.1"/>
    </source>
</evidence>